<feature type="domain" description="ZP-C" evidence="3">
    <location>
        <begin position="43"/>
        <end position="89"/>
    </location>
</feature>
<feature type="region of interest" description="Disordered" evidence="1">
    <location>
        <begin position="209"/>
        <end position="234"/>
    </location>
</feature>
<evidence type="ECO:0000256" key="2">
    <source>
        <dbReference type="SAM" id="Phobius"/>
    </source>
</evidence>
<accession>A0ABP0H068</accession>
<keyword evidence="2" id="KW-0812">Transmembrane</keyword>
<feature type="compositionally biased region" description="Polar residues" evidence="1">
    <location>
        <begin position="209"/>
        <end position="221"/>
    </location>
</feature>
<dbReference type="Gene3D" id="2.60.40.4100">
    <property type="entry name" value="Zona pellucida, ZP-C domain"/>
    <property type="match status" value="1"/>
</dbReference>
<evidence type="ECO:0000313" key="5">
    <source>
        <dbReference type="Proteomes" id="UP001642483"/>
    </source>
</evidence>
<dbReference type="InterPro" id="IPR042235">
    <property type="entry name" value="ZP-C_dom"/>
</dbReference>
<evidence type="ECO:0000313" key="4">
    <source>
        <dbReference type="EMBL" id="CAK8697374.1"/>
    </source>
</evidence>
<sequence>MEVFHINFVEMFTASLDISHGVSFSCRFFPYTAYSVAVADNGDEVVILRNSVDSMAHFKFKAFAWTNSKPDIFLFCSVYVCDDDNEDCSTIAVPNDGTRNCSIGENERNLSCGPIRVLRRPQCSKDNGGCDHYCHDESIFCFCSCYKGYRLALDKATCVKEEHTVSVNDYVSIFTWHQIKQILQIAFVGIVTIALCLSVFVHCWMTSRKNSSDSGMTLSKYKQSDRLAPSCPNE</sequence>
<dbReference type="Proteomes" id="UP001642483">
    <property type="component" value="Unassembled WGS sequence"/>
</dbReference>
<name>A0ABP0H068_CLALP</name>
<dbReference type="SUPFAM" id="SSF57196">
    <property type="entry name" value="EGF/Laminin"/>
    <property type="match status" value="1"/>
</dbReference>
<keyword evidence="5" id="KW-1185">Reference proteome</keyword>
<comment type="caution">
    <text evidence="4">The sequence shown here is derived from an EMBL/GenBank/DDBJ whole genome shotgun (WGS) entry which is preliminary data.</text>
</comment>
<dbReference type="InterPro" id="IPR055355">
    <property type="entry name" value="ZP-C"/>
</dbReference>
<reference evidence="4 5" key="1">
    <citation type="submission" date="2024-02" db="EMBL/GenBank/DDBJ databases">
        <authorList>
            <person name="Daric V."/>
            <person name="Darras S."/>
        </authorList>
    </citation>
    <scope>NUCLEOTIDE SEQUENCE [LARGE SCALE GENOMIC DNA]</scope>
</reference>
<gene>
    <name evidence="4" type="ORF">CVLEPA_LOCUS30616</name>
</gene>
<organism evidence="4 5">
    <name type="scientific">Clavelina lepadiformis</name>
    <name type="common">Light-bulb sea squirt</name>
    <name type="synonym">Ascidia lepadiformis</name>
    <dbReference type="NCBI Taxonomy" id="159417"/>
    <lineage>
        <taxon>Eukaryota</taxon>
        <taxon>Metazoa</taxon>
        <taxon>Chordata</taxon>
        <taxon>Tunicata</taxon>
        <taxon>Ascidiacea</taxon>
        <taxon>Aplousobranchia</taxon>
        <taxon>Clavelinidae</taxon>
        <taxon>Clavelina</taxon>
    </lineage>
</organism>
<evidence type="ECO:0000259" key="3">
    <source>
        <dbReference type="Pfam" id="PF00100"/>
    </source>
</evidence>
<dbReference type="Gene3D" id="2.10.25.10">
    <property type="entry name" value="Laminin"/>
    <property type="match status" value="1"/>
</dbReference>
<dbReference type="EMBL" id="CAWYQH010000163">
    <property type="protein sequence ID" value="CAK8697374.1"/>
    <property type="molecule type" value="Genomic_DNA"/>
</dbReference>
<proteinExistence type="predicted"/>
<dbReference type="Pfam" id="PF14670">
    <property type="entry name" value="FXa_inhibition"/>
    <property type="match status" value="1"/>
</dbReference>
<evidence type="ECO:0000256" key="1">
    <source>
        <dbReference type="SAM" id="MobiDB-lite"/>
    </source>
</evidence>
<feature type="transmembrane region" description="Helical" evidence="2">
    <location>
        <begin position="182"/>
        <end position="204"/>
    </location>
</feature>
<keyword evidence="2" id="KW-0472">Membrane</keyword>
<protein>
    <recommendedName>
        <fullName evidence="3">ZP-C domain-containing protein</fullName>
    </recommendedName>
</protein>
<keyword evidence="2" id="KW-1133">Transmembrane helix</keyword>
<dbReference type="Pfam" id="PF00100">
    <property type="entry name" value="Zona_pellucida"/>
    <property type="match status" value="1"/>
</dbReference>